<dbReference type="InterPro" id="IPR012337">
    <property type="entry name" value="RNaseH-like_sf"/>
</dbReference>
<dbReference type="CDD" id="cd09274">
    <property type="entry name" value="RNase_HI_RT_Ty3"/>
    <property type="match status" value="1"/>
</dbReference>
<evidence type="ECO:0000256" key="16">
    <source>
        <dbReference type="SAM" id="Coils"/>
    </source>
</evidence>
<dbReference type="EMBL" id="BMAU01021313">
    <property type="protein sequence ID" value="GFY12372.1"/>
    <property type="molecule type" value="Genomic_DNA"/>
</dbReference>
<keyword evidence="15" id="KW-0479">Metal-binding</keyword>
<dbReference type="Gene3D" id="3.10.10.10">
    <property type="entry name" value="HIV Type 1 Reverse Transcriptase, subunit A, domain 1"/>
    <property type="match status" value="1"/>
</dbReference>
<dbReference type="Pfam" id="PF22938">
    <property type="entry name" value="Integrase_p58_C"/>
    <property type="match status" value="1"/>
</dbReference>
<comment type="caution">
    <text evidence="20">The sequence shown here is derived from an EMBL/GenBank/DDBJ whole genome shotgun (WGS) entry which is preliminary data.</text>
</comment>
<dbReference type="InterPro" id="IPR041577">
    <property type="entry name" value="RT_RNaseH_2"/>
</dbReference>
<evidence type="ECO:0000256" key="10">
    <source>
        <dbReference type="ARBA" id="ARBA00022884"/>
    </source>
</evidence>
<dbReference type="SMART" id="SM00343">
    <property type="entry name" value="ZnF_C2HC"/>
    <property type="match status" value="1"/>
</dbReference>
<keyword evidence="5" id="KW-0540">Nuclease</keyword>
<keyword evidence="3" id="KW-0808">Transferase</keyword>
<feature type="domain" description="CCHC-type" evidence="17">
    <location>
        <begin position="391"/>
        <end position="405"/>
    </location>
</feature>
<dbReference type="PANTHER" id="PTHR37984:SF5">
    <property type="entry name" value="PROTEIN NYNRIN-LIKE"/>
    <property type="match status" value="1"/>
</dbReference>
<dbReference type="FunFam" id="3.10.10.10:FF:000002">
    <property type="entry name" value="Retrovirus-related Pol polyprotein from transposon 17.6-like protein"/>
    <property type="match status" value="1"/>
</dbReference>
<dbReference type="FunFam" id="3.30.70.270:FF:000020">
    <property type="entry name" value="Transposon Tf2-6 polyprotein-like Protein"/>
    <property type="match status" value="1"/>
</dbReference>
<evidence type="ECO:0000259" key="19">
    <source>
        <dbReference type="PROSITE" id="PS50994"/>
    </source>
</evidence>
<keyword evidence="9" id="KW-0460">Magnesium</keyword>
<evidence type="ECO:0000256" key="6">
    <source>
        <dbReference type="ARBA" id="ARBA00022750"/>
    </source>
</evidence>
<dbReference type="Pfam" id="PF00078">
    <property type="entry name" value="RVT_1"/>
    <property type="match status" value="1"/>
</dbReference>
<evidence type="ECO:0000256" key="9">
    <source>
        <dbReference type="ARBA" id="ARBA00022842"/>
    </source>
</evidence>
<dbReference type="CDD" id="cd00303">
    <property type="entry name" value="retropepsin_like"/>
    <property type="match status" value="1"/>
</dbReference>
<dbReference type="GO" id="GO:0003964">
    <property type="term" value="F:RNA-directed DNA polymerase activity"/>
    <property type="evidence" value="ECO:0007669"/>
    <property type="project" value="UniProtKB-KW"/>
</dbReference>
<dbReference type="SUPFAM" id="SSF57756">
    <property type="entry name" value="Retrovirus zinc finger-like domains"/>
    <property type="match status" value="1"/>
</dbReference>
<evidence type="ECO:0000256" key="4">
    <source>
        <dbReference type="ARBA" id="ARBA00022695"/>
    </source>
</evidence>
<dbReference type="FunFam" id="3.10.10.10:FF:000007">
    <property type="entry name" value="Retrovirus-related Pol polyprotein from transposon 17.6-like Protein"/>
    <property type="match status" value="1"/>
</dbReference>
<dbReference type="Gene3D" id="3.30.70.270">
    <property type="match status" value="2"/>
</dbReference>
<keyword evidence="15" id="KW-0862">Zinc</keyword>
<dbReference type="Pfam" id="PF17921">
    <property type="entry name" value="Integrase_H2C2"/>
    <property type="match status" value="1"/>
</dbReference>
<keyword evidence="16" id="KW-0175">Coiled coil</keyword>
<gene>
    <name evidence="20" type="primary">POL</name>
    <name evidence="20" type="ORF">TNCV_284751</name>
</gene>
<feature type="domain" description="Integrase catalytic" evidence="19">
    <location>
        <begin position="1332"/>
        <end position="1491"/>
    </location>
</feature>
<keyword evidence="10" id="KW-0694">RNA-binding</keyword>
<keyword evidence="12" id="KW-0695">RNA-directed DNA polymerase</keyword>
<dbReference type="SUPFAM" id="SSF56672">
    <property type="entry name" value="DNA/RNA polymerases"/>
    <property type="match status" value="1"/>
</dbReference>
<dbReference type="InterPro" id="IPR036875">
    <property type="entry name" value="Znf_CCHC_sf"/>
</dbReference>
<keyword evidence="21" id="KW-1185">Reference proteome</keyword>
<dbReference type="CDD" id="cd01647">
    <property type="entry name" value="RT_LTR"/>
    <property type="match status" value="1"/>
</dbReference>
<dbReference type="InterPro" id="IPR050951">
    <property type="entry name" value="Retrovirus_Pol_polyprotein"/>
</dbReference>
<organism evidence="20 21">
    <name type="scientific">Trichonephila clavipes</name>
    <name type="common">Golden silk orbweaver</name>
    <name type="synonym">Nephila clavipes</name>
    <dbReference type="NCBI Taxonomy" id="2585209"/>
    <lineage>
        <taxon>Eukaryota</taxon>
        <taxon>Metazoa</taxon>
        <taxon>Ecdysozoa</taxon>
        <taxon>Arthropoda</taxon>
        <taxon>Chelicerata</taxon>
        <taxon>Arachnida</taxon>
        <taxon>Araneae</taxon>
        <taxon>Araneomorphae</taxon>
        <taxon>Entelegynae</taxon>
        <taxon>Araneoidea</taxon>
        <taxon>Nephilidae</taxon>
        <taxon>Trichonephila</taxon>
    </lineage>
</organism>
<keyword evidence="7" id="KW-0255">Endonuclease</keyword>
<dbReference type="GO" id="GO:0006508">
    <property type="term" value="P:proteolysis"/>
    <property type="evidence" value="ECO:0007669"/>
    <property type="project" value="UniProtKB-KW"/>
</dbReference>
<name>A0A8X6SNP5_TRICX</name>
<dbReference type="InterPro" id="IPR021109">
    <property type="entry name" value="Peptidase_aspartic_dom_sf"/>
</dbReference>
<dbReference type="InterPro" id="IPR001878">
    <property type="entry name" value="Znf_CCHC"/>
</dbReference>
<evidence type="ECO:0000256" key="12">
    <source>
        <dbReference type="ARBA" id="ARBA00022918"/>
    </source>
</evidence>
<dbReference type="Pfam" id="PF17919">
    <property type="entry name" value="RT_RNaseH_2"/>
    <property type="match status" value="1"/>
</dbReference>
<evidence type="ECO:0000256" key="3">
    <source>
        <dbReference type="ARBA" id="ARBA00022679"/>
    </source>
</evidence>
<reference evidence="20" key="1">
    <citation type="submission" date="2020-08" db="EMBL/GenBank/DDBJ databases">
        <title>Multicomponent nature underlies the extraordinary mechanical properties of spider dragline silk.</title>
        <authorList>
            <person name="Kono N."/>
            <person name="Nakamura H."/>
            <person name="Mori M."/>
            <person name="Yoshida Y."/>
            <person name="Ohtoshi R."/>
            <person name="Malay A.D."/>
            <person name="Moran D.A.P."/>
            <person name="Tomita M."/>
            <person name="Numata K."/>
            <person name="Arakawa K."/>
        </authorList>
    </citation>
    <scope>NUCLEOTIDE SEQUENCE</scope>
</reference>
<dbReference type="InterPro" id="IPR041588">
    <property type="entry name" value="Integrase_H2C2"/>
</dbReference>
<dbReference type="PROSITE" id="PS50994">
    <property type="entry name" value="INTEGRASE"/>
    <property type="match status" value="1"/>
</dbReference>
<dbReference type="FunFam" id="3.30.420.10:FF:000032">
    <property type="entry name" value="Retrovirus-related Pol polyprotein from transposon 297-like Protein"/>
    <property type="match status" value="1"/>
</dbReference>
<evidence type="ECO:0000259" key="17">
    <source>
        <dbReference type="PROSITE" id="PS50158"/>
    </source>
</evidence>
<evidence type="ECO:0000256" key="5">
    <source>
        <dbReference type="ARBA" id="ARBA00022722"/>
    </source>
</evidence>
<dbReference type="GO" id="GO:0008270">
    <property type="term" value="F:zinc ion binding"/>
    <property type="evidence" value="ECO:0007669"/>
    <property type="project" value="UniProtKB-KW"/>
</dbReference>
<evidence type="ECO:0000256" key="8">
    <source>
        <dbReference type="ARBA" id="ARBA00022801"/>
    </source>
</evidence>
<keyword evidence="11" id="KW-0229">DNA integration</keyword>
<keyword evidence="8" id="KW-0378">Hydrolase</keyword>
<dbReference type="Gene3D" id="1.10.340.70">
    <property type="match status" value="1"/>
</dbReference>
<dbReference type="InterPro" id="IPR001584">
    <property type="entry name" value="Integrase_cat-core"/>
</dbReference>
<dbReference type="PANTHER" id="PTHR37984">
    <property type="entry name" value="PROTEIN CBG26694"/>
    <property type="match status" value="1"/>
</dbReference>
<feature type="coiled-coil region" evidence="16">
    <location>
        <begin position="67"/>
        <end position="140"/>
    </location>
</feature>
<dbReference type="InterPro" id="IPR043502">
    <property type="entry name" value="DNA/RNA_pol_sf"/>
</dbReference>
<evidence type="ECO:0000256" key="15">
    <source>
        <dbReference type="PROSITE-ProRule" id="PRU00047"/>
    </source>
</evidence>
<dbReference type="GO" id="GO:0015074">
    <property type="term" value="P:DNA integration"/>
    <property type="evidence" value="ECO:0007669"/>
    <property type="project" value="UniProtKB-KW"/>
</dbReference>
<accession>A0A8X6SNP5</accession>
<protein>
    <recommendedName>
        <fullName evidence="1">RNA-directed DNA polymerase</fullName>
        <ecNumber evidence="1">2.7.7.49</ecNumber>
    </recommendedName>
</protein>
<dbReference type="PROSITE" id="PS50878">
    <property type="entry name" value="RT_POL"/>
    <property type="match status" value="1"/>
</dbReference>
<keyword evidence="15" id="KW-0863">Zinc-finger</keyword>
<dbReference type="Gene3D" id="2.40.70.10">
    <property type="entry name" value="Acid Proteases"/>
    <property type="match status" value="1"/>
</dbReference>
<evidence type="ECO:0000256" key="7">
    <source>
        <dbReference type="ARBA" id="ARBA00022759"/>
    </source>
</evidence>
<proteinExistence type="predicted"/>
<dbReference type="InterPro" id="IPR043128">
    <property type="entry name" value="Rev_trsase/Diguanyl_cyclase"/>
</dbReference>
<evidence type="ECO:0000256" key="14">
    <source>
        <dbReference type="ARBA" id="ARBA00023268"/>
    </source>
</evidence>
<evidence type="ECO:0000259" key="18">
    <source>
        <dbReference type="PROSITE" id="PS50878"/>
    </source>
</evidence>
<dbReference type="GO" id="GO:0003723">
    <property type="term" value="F:RNA binding"/>
    <property type="evidence" value="ECO:0007669"/>
    <property type="project" value="UniProtKB-KW"/>
</dbReference>
<dbReference type="FunFam" id="3.10.20.370:FF:000001">
    <property type="entry name" value="Retrovirus-related Pol polyprotein from transposon 17.6-like protein"/>
    <property type="match status" value="1"/>
</dbReference>
<dbReference type="InterPro" id="IPR036397">
    <property type="entry name" value="RNaseH_sf"/>
</dbReference>
<dbReference type="SUPFAM" id="SSF53098">
    <property type="entry name" value="Ribonuclease H-like"/>
    <property type="match status" value="1"/>
</dbReference>
<dbReference type="SUPFAM" id="SSF58113">
    <property type="entry name" value="Apolipoprotein A-I"/>
    <property type="match status" value="1"/>
</dbReference>
<dbReference type="PROSITE" id="PS00141">
    <property type="entry name" value="ASP_PROTEASE"/>
    <property type="match status" value="1"/>
</dbReference>
<keyword evidence="4" id="KW-0548">Nucleotidyltransferase</keyword>
<dbReference type="Gene3D" id="3.30.420.10">
    <property type="entry name" value="Ribonuclease H-like superfamily/Ribonuclease H"/>
    <property type="match status" value="1"/>
</dbReference>
<dbReference type="Proteomes" id="UP000887159">
    <property type="component" value="Unassembled WGS sequence"/>
</dbReference>
<dbReference type="GO" id="GO:0042575">
    <property type="term" value="C:DNA polymerase complex"/>
    <property type="evidence" value="ECO:0007669"/>
    <property type="project" value="UniProtKB-ARBA"/>
</dbReference>
<evidence type="ECO:0000313" key="20">
    <source>
        <dbReference type="EMBL" id="GFY12372.1"/>
    </source>
</evidence>
<dbReference type="PROSITE" id="PS50158">
    <property type="entry name" value="ZF_CCHC"/>
    <property type="match status" value="1"/>
</dbReference>
<dbReference type="SUPFAM" id="SSF50630">
    <property type="entry name" value="Acid proteases"/>
    <property type="match status" value="1"/>
</dbReference>
<evidence type="ECO:0000256" key="2">
    <source>
        <dbReference type="ARBA" id="ARBA00022670"/>
    </source>
</evidence>
<dbReference type="Pfam" id="PF00665">
    <property type="entry name" value="rve"/>
    <property type="match status" value="1"/>
</dbReference>
<keyword evidence="14" id="KW-0511">Multifunctional enzyme</keyword>
<dbReference type="EC" id="2.7.7.49" evidence="1"/>
<sequence length="1618" mass="184786">MPTTRAMEAQFQTLLEKLTEMKSDLTASMNANMGEMKSELTASMNANMGEMKSELTASMNANMGEMKSELTTNIAEVNTKLTNVNEQISANKEELKSDLKGIGDKLTTMDKKFEEMEGRIESVENKFEDMESKLEAKIFEKVEDVSISFRSDLEKLKQKVMTGQGDEFKFQAPYSKPSIKLSTYDGESSWQVYKTQFSIVADANQWDSQTKACQLAASLRADATDILQTLPETQRLDFDALVNALELRFGEKCVKDYSRLQLKSRQQKVSETLQELATDVERLSHLAFSDCPTEVREVLALQHFIDGVRDPEIQKALRMADLKDLKGALVFAMKFEAAQQATRKDRHPIRAVNESDTSNSSVERLERQMRSFMNRVESLMSQKADGKKTLKCWTCGREGHLQRSCWARQGAETNSASRKEVSEKLIDGHLVGRRLPDFGKPHFQVCQISTKSTGENGIFIMGHVNELPCNMIIDTGANVSIIRNDLAQKLTEKLIWTPPRVVLQTVTGKKIDIHGKLKVKIKFGDTTYQHAVYVADIADPFILGLDFLKEHGFTLDFNKNELRSIHEEVTIFKIKHRTESIRQVTANENITIPPRTEIIVPGYIGNDVSFNSGLIGSAENKANGLLIASTLVDLSRKTIPVRICNVTEKSRVFQKGEVLATCSPVTCVCKSSSLLLSNSPQQLTPDLLENVELSPEQKSSAERLFQEFEDVFSRNSSDIGHTTVTQHRIDTADHPPIKQHPRRLPFAKQEEVGTLLREMQENDIIEPSSSPWASPIVLVRKKDGSTRFCVDYRKLNDVTKKDSYPLPRIDDTLDTLSGHKWFSTLDLKSGYWQVEIHPEDREKTAFTSGQGLWQFKVMPFGLCNAPATFERLMETVLKGLTFEACLIYLDDVIIGGRTFEEHLQNIRKVLSKLSDANLKLNPSKCKFFQKEVNYLGHIISAEGVRTDPEKVSAVKNWKRPENLRELRSFLGLCTYYRKFVKGFSNIARPLHKLTESKQKFQWTKECEDSFLQLKEALTSSPILIYPQPDKPFILDTDASNESVGAVLSQEIDGQERVVAYWSKCLSKPERNYCVTRKELLAIVKAIEHFHHYLYGQKFLLRTDHASLTWLMNFRNTEGQVARWIQRLNEYYFDIRHRKGSSHGNADALSRRPCPENCRHCSRVETKYDYAIRQITTSTATPPDPWSDEKVREDQMADPDIKPLIEFMESSSNKPSWQDISAYSPTTKQYWALWNSLHLRNGVLYRKFESEDGKTFRWQLVLPRSRIPEVLKELHGSPTGGHFGVMKTLHRVRERFCWGKVRADVEQWCKSCDACSARNGPKIRSRGKLHRYNVGAPFERIAFDILGPLPRTVSGNKYLLVVMGYFTKWPEVYPIPDQEAPTVAEAVVQHWISRYGVPLQLHSDQGRNFVSAVLKGVCELLGIDKTKTTPLHPQSDGMVERFKRTILNNLSLMVSKNQQDWDQKVPLFLLAYRSAVHETTGYSPSQMLFGRDLRLPCDLLFGRPPDTPSSPEEYVQNLQARFEDVHNLARERINLRTEKMKTRYDTKATGHQFKEGDKVWFYNPTRHKGLSPKLQSHWDGPYTILKIINDVVIRIRKSTNSKPRVVHYDRLAPYYGHNS</sequence>
<dbReference type="Gene3D" id="3.10.20.370">
    <property type="match status" value="1"/>
</dbReference>
<dbReference type="Pfam" id="PF13650">
    <property type="entry name" value="Asp_protease_2"/>
    <property type="match status" value="1"/>
</dbReference>
<keyword evidence="6" id="KW-0064">Aspartyl protease</keyword>
<dbReference type="InterPro" id="IPR054465">
    <property type="entry name" value="Integrase_p58-like_C"/>
</dbReference>
<dbReference type="GO" id="GO:0004190">
    <property type="term" value="F:aspartic-type endopeptidase activity"/>
    <property type="evidence" value="ECO:0007669"/>
    <property type="project" value="UniProtKB-KW"/>
</dbReference>
<feature type="domain" description="Reverse transcriptase" evidence="18">
    <location>
        <begin position="760"/>
        <end position="939"/>
    </location>
</feature>
<dbReference type="GO" id="GO:0004519">
    <property type="term" value="F:endonuclease activity"/>
    <property type="evidence" value="ECO:0007669"/>
    <property type="project" value="UniProtKB-KW"/>
</dbReference>
<dbReference type="FunFam" id="1.10.340.70:FF:000001">
    <property type="entry name" value="Retrovirus-related Pol polyprotein from transposon gypsy-like Protein"/>
    <property type="match status" value="1"/>
</dbReference>
<dbReference type="Gene3D" id="1.20.120.20">
    <property type="entry name" value="Apolipoprotein"/>
    <property type="match status" value="1"/>
</dbReference>
<keyword evidence="13" id="KW-0238">DNA-binding</keyword>
<evidence type="ECO:0000256" key="11">
    <source>
        <dbReference type="ARBA" id="ARBA00022908"/>
    </source>
</evidence>
<evidence type="ECO:0000313" key="21">
    <source>
        <dbReference type="Proteomes" id="UP000887159"/>
    </source>
</evidence>
<dbReference type="InterPro" id="IPR000477">
    <property type="entry name" value="RT_dom"/>
</dbReference>
<dbReference type="GO" id="GO:0003677">
    <property type="term" value="F:DNA binding"/>
    <property type="evidence" value="ECO:0007669"/>
    <property type="project" value="UniProtKB-KW"/>
</dbReference>
<evidence type="ECO:0000256" key="13">
    <source>
        <dbReference type="ARBA" id="ARBA00023125"/>
    </source>
</evidence>
<evidence type="ECO:0000256" key="1">
    <source>
        <dbReference type="ARBA" id="ARBA00012493"/>
    </source>
</evidence>
<dbReference type="InterPro" id="IPR001969">
    <property type="entry name" value="Aspartic_peptidase_AS"/>
</dbReference>
<keyword evidence="2" id="KW-0645">Protease</keyword>